<dbReference type="OrthoDB" id="5655881at2"/>
<dbReference type="Pfam" id="PF13565">
    <property type="entry name" value="HTH_32"/>
    <property type="match status" value="1"/>
</dbReference>
<dbReference type="eggNOG" id="COG2801">
    <property type="taxonomic scope" value="Bacteria"/>
</dbReference>
<keyword evidence="3" id="KW-0371">Homeobox</keyword>
<sequence>MSAYERITMSLREVDRLKVIQAVTEGFLTPTRAAQRLQLTTRQVHRLVQRYRDTGVSGLISRKRGQPSNHQLRPGLERRAVTLIRTHYQDFGPTLAAEKLAECHGLRLAKETVRRIMMDAGLWTPRRARPPKVYQPRNRRACLGELIQIDGSDHRWFEDRAPACTLLVYIDDATSRLMHLAFTRSESTFSYFQATRAYLEHHGKPVALYSDKASVFRVNSKDAQGGAGHTHFARAMFELNIDTFCANSSQAKGRVERAHLTLQDRLVKELRLRNLSTVEAANAYLPLFMADYNRRFAKPARSDFDAHRAVRDDEDLTLVLTWREPRRVSKSLTLQYDKRLYVLHDTPQTRALAGRYVEIYHYPDGRIEVRSEGAALPYGILDQLPEVNQGAIVENKRLGHVLQVAQLMQEQRDNRRSHSVPGNPRPTKAQRSEPAKKKAKELMPEDLLAALHKSPLPKRNRHASVD</sequence>
<evidence type="ECO:0000259" key="2">
    <source>
        <dbReference type="PROSITE" id="PS50994"/>
    </source>
</evidence>
<evidence type="ECO:0000256" key="1">
    <source>
        <dbReference type="SAM" id="MobiDB-lite"/>
    </source>
</evidence>
<dbReference type="SUPFAM" id="SSF46689">
    <property type="entry name" value="Homeodomain-like"/>
    <property type="match status" value="1"/>
</dbReference>
<protein>
    <submittedName>
        <fullName evidence="3">Homeodomain-like domain-containing protein</fullName>
    </submittedName>
</protein>
<comment type="caution">
    <text evidence="3">The sequence shown here is derived from an EMBL/GenBank/DDBJ whole genome shotgun (WGS) entry which is preliminary data.</text>
</comment>
<dbReference type="InterPro" id="IPR047797">
    <property type="entry name" value="ISNCY_transpos"/>
</dbReference>
<dbReference type="PANTHER" id="PTHR35004">
    <property type="entry name" value="TRANSPOSASE RV3428C-RELATED"/>
    <property type="match status" value="1"/>
</dbReference>
<organism evidence="3 4">
    <name type="scientific">Pseudomonas oryzihabitans</name>
    <dbReference type="NCBI Taxonomy" id="47885"/>
    <lineage>
        <taxon>Bacteria</taxon>
        <taxon>Pseudomonadati</taxon>
        <taxon>Pseudomonadota</taxon>
        <taxon>Gammaproteobacteria</taxon>
        <taxon>Pseudomonadales</taxon>
        <taxon>Pseudomonadaceae</taxon>
        <taxon>Pseudomonas</taxon>
    </lineage>
</organism>
<keyword evidence="3" id="KW-0238">DNA-binding</keyword>
<accession>A0A1G5PHI7</accession>
<dbReference type="InterPro" id="IPR012337">
    <property type="entry name" value="RNaseH-like_sf"/>
</dbReference>
<dbReference type="GO" id="GO:0003677">
    <property type="term" value="F:DNA binding"/>
    <property type="evidence" value="ECO:0007669"/>
    <property type="project" value="UniProtKB-KW"/>
</dbReference>
<dbReference type="NCBIfam" id="NF033594">
    <property type="entry name" value="transpos_ISNCY_2"/>
    <property type="match status" value="1"/>
</dbReference>
<evidence type="ECO:0000313" key="4">
    <source>
        <dbReference type="Proteomes" id="UP000183046"/>
    </source>
</evidence>
<dbReference type="InterPro" id="IPR009057">
    <property type="entry name" value="Homeodomain-like_sf"/>
</dbReference>
<reference evidence="4" key="1">
    <citation type="submission" date="2016-10" db="EMBL/GenBank/DDBJ databases">
        <authorList>
            <person name="de Groot N.N."/>
        </authorList>
    </citation>
    <scope>NUCLEOTIDE SEQUENCE [LARGE SCALE GENOMIC DNA]</scope>
    <source>
        <strain evidence="4">DSM 15758</strain>
    </source>
</reference>
<dbReference type="EMBL" id="FMWB01000028">
    <property type="protein sequence ID" value="SCZ48589.1"/>
    <property type="molecule type" value="Genomic_DNA"/>
</dbReference>
<dbReference type="Gene3D" id="3.30.420.10">
    <property type="entry name" value="Ribonuclease H-like superfamily/Ribonuclease H"/>
    <property type="match status" value="1"/>
</dbReference>
<proteinExistence type="predicted"/>
<feature type="compositionally biased region" description="Basic residues" evidence="1">
    <location>
        <begin position="455"/>
        <end position="466"/>
    </location>
</feature>
<feature type="domain" description="Integrase catalytic" evidence="2">
    <location>
        <begin position="132"/>
        <end position="315"/>
    </location>
</feature>
<dbReference type="SUPFAM" id="SSF53098">
    <property type="entry name" value="Ribonuclease H-like"/>
    <property type="match status" value="1"/>
</dbReference>
<feature type="region of interest" description="Disordered" evidence="1">
    <location>
        <begin position="410"/>
        <end position="466"/>
    </location>
</feature>
<dbReference type="RefSeq" id="WP_007162503.1">
    <property type="nucleotide sequence ID" value="NZ_DAMALT010000058.1"/>
</dbReference>
<dbReference type="PROSITE" id="PS50994">
    <property type="entry name" value="INTEGRASE"/>
    <property type="match status" value="1"/>
</dbReference>
<feature type="compositionally biased region" description="Basic and acidic residues" evidence="1">
    <location>
        <begin position="430"/>
        <end position="443"/>
    </location>
</feature>
<dbReference type="GO" id="GO:0015074">
    <property type="term" value="P:DNA integration"/>
    <property type="evidence" value="ECO:0007669"/>
    <property type="project" value="InterPro"/>
</dbReference>
<dbReference type="Proteomes" id="UP000183046">
    <property type="component" value="Unassembled WGS sequence"/>
</dbReference>
<gene>
    <name evidence="3" type="ORF">SAMN05216279_12814</name>
</gene>
<evidence type="ECO:0000313" key="3">
    <source>
        <dbReference type="EMBL" id="SCZ48589.1"/>
    </source>
</evidence>
<dbReference type="InterPro" id="IPR001584">
    <property type="entry name" value="Integrase_cat-core"/>
</dbReference>
<name>A0A1G5PHI7_9PSED</name>
<dbReference type="InterPro" id="IPR036397">
    <property type="entry name" value="RNaseH_sf"/>
</dbReference>
<dbReference type="PANTHER" id="PTHR35004:SF7">
    <property type="entry name" value="INTEGRASE PROTEIN"/>
    <property type="match status" value="1"/>
</dbReference>
<dbReference type="AlphaFoldDB" id="A0A1G5PHI7"/>